<dbReference type="InterPro" id="IPR037396">
    <property type="entry name" value="FMN_HAD"/>
</dbReference>
<feature type="binding site" evidence="5">
    <location>
        <position position="156"/>
    </location>
    <ligand>
        <name>FMN</name>
        <dbReference type="ChEBI" id="CHEBI:58210"/>
    </ligand>
</feature>
<feature type="binding site" evidence="5">
    <location>
        <position position="312"/>
    </location>
    <ligand>
        <name>FMN</name>
        <dbReference type="ChEBI" id="CHEBI:58210"/>
    </ligand>
</feature>
<sequence>MNDPASSPPWTTYTARIYRDRKGIPNLGTVVFEEIEAKAKEKLKDNHEAFMFAAGSAGISSTLRANLEAFERYRIVPRMLVDATVRSLETSLFGVKYPSPILMAPIGLQGIFSPEAELAPTRASQKLGVPYIMSTASSRSIEDVAKANGTGHRWFQLYWCKTPQVTLSLLARAKANGFTTLVLTVDTMRTGWRPADLGKGYLPIGYAIQVGLSDPVFMAQQGREPIQSPRTEFPFDLAGFNRLLDAGDPEALDTVRLGAAWGAEINSGHFYTWDDLAFIRSHWEGPLVLKGIQSVQDAEMCLRYGVDGIVVSNHGGRQVDGAIGTLDALERIMQSSAVRTAQAEGKFTVLFDSGIRTGPDIFKAIALGAQAVLVGRPWLYGSIVAGQEGVEQVLLSILADLDVTLGLAGFRSLDELRGKADEILVQTD</sequence>
<feature type="binding site" evidence="5">
    <location>
        <begin position="105"/>
        <end position="107"/>
    </location>
    <ligand>
        <name>FMN</name>
        <dbReference type="ChEBI" id="CHEBI:58210"/>
    </ligand>
</feature>
<feature type="binding site" evidence="5">
    <location>
        <position position="317"/>
    </location>
    <ligand>
        <name>glyoxylate</name>
        <dbReference type="ChEBI" id="CHEBI:36655"/>
    </ligand>
</feature>
<feature type="binding site" evidence="5">
    <location>
        <position position="134"/>
    </location>
    <ligand>
        <name>FMN</name>
        <dbReference type="ChEBI" id="CHEBI:58210"/>
    </ligand>
</feature>
<evidence type="ECO:0000256" key="2">
    <source>
        <dbReference type="ARBA" id="ARBA00023002"/>
    </source>
</evidence>
<comment type="cofactor">
    <cofactor evidence="1">
        <name>FMN</name>
        <dbReference type="ChEBI" id="CHEBI:58210"/>
    </cofactor>
</comment>
<evidence type="ECO:0000256" key="1">
    <source>
        <dbReference type="ARBA" id="ARBA00001917"/>
    </source>
</evidence>
<dbReference type="InterPro" id="IPR012133">
    <property type="entry name" value="Alpha-hydoxy_acid_DH_FMN"/>
</dbReference>
<feature type="active site" description="Proton acceptor" evidence="4">
    <location>
        <position position="314"/>
    </location>
</feature>
<evidence type="ECO:0000256" key="4">
    <source>
        <dbReference type="PIRSR" id="PIRSR000138-1"/>
    </source>
</evidence>
<feature type="binding site" evidence="5">
    <location>
        <begin position="352"/>
        <end position="356"/>
    </location>
    <ligand>
        <name>FMN</name>
        <dbReference type="ChEBI" id="CHEBI:58210"/>
    </ligand>
</feature>
<dbReference type="SUPFAM" id="SSF51395">
    <property type="entry name" value="FMN-linked oxidoreductases"/>
    <property type="match status" value="1"/>
</dbReference>
<evidence type="ECO:0000259" key="6">
    <source>
        <dbReference type="PROSITE" id="PS51349"/>
    </source>
</evidence>
<dbReference type="InterPro" id="IPR013785">
    <property type="entry name" value="Aldolase_TIM"/>
</dbReference>
<evidence type="ECO:0000313" key="7">
    <source>
        <dbReference type="EMBL" id="KAJ7639186.1"/>
    </source>
</evidence>
<feature type="domain" description="FMN hydroxy acid dehydrogenase" evidence="6">
    <location>
        <begin position="26"/>
        <end position="426"/>
    </location>
</feature>
<dbReference type="PANTHER" id="PTHR10578:SF143">
    <property type="entry name" value="FMN-DEPENDENT ALPHA-HYDROXY ACID DEHYDROGENASE PB1A11.03"/>
    <property type="match status" value="1"/>
</dbReference>
<dbReference type="Pfam" id="PF01070">
    <property type="entry name" value="FMN_dh"/>
    <property type="match status" value="1"/>
</dbReference>
<dbReference type="Gene3D" id="3.20.20.70">
    <property type="entry name" value="Aldolase class I"/>
    <property type="match status" value="1"/>
</dbReference>
<feature type="binding site" evidence="5">
    <location>
        <position position="184"/>
    </location>
    <ligand>
        <name>FMN</name>
        <dbReference type="ChEBI" id="CHEBI:58210"/>
    </ligand>
</feature>
<evidence type="ECO:0000313" key="8">
    <source>
        <dbReference type="Proteomes" id="UP001221142"/>
    </source>
</evidence>
<evidence type="ECO:0000256" key="5">
    <source>
        <dbReference type="PIRSR" id="PIRSR000138-2"/>
    </source>
</evidence>
<dbReference type="EMBL" id="JARKIF010000005">
    <property type="protein sequence ID" value="KAJ7639186.1"/>
    <property type="molecule type" value="Genomic_DNA"/>
</dbReference>
<protein>
    <submittedName>
        <fullName evidence="7">Oxidoreductase</fullName>
    </submittedName>
</protein>
<dbReference type="Proteomes" id="UP001221142">
    <property type="component" value="Unassembled WGS sequence"/>
</dbReference>
<feature type="binding site" evidence="5">
    <location>
        <position position="158"/>
    </location>
    <ligand>
        <name>FMN</name>
        <dbReference type="ChEBI" id="CHEBI:58210"/>
    </ligand>
</feature>
<comment type="similarity">
    <text evidence="3">Belongs to the FMN-dependent alpha-hydroxy acid dehydrogenase family.</text>
</comment>
<dbReference type="PROSITE" id="PS00557">
    <property type="entry name" value="FMN_HYDROXY_ACID_DH_1"/>
    <property type="match status" value="1"/>
</dbReference>
<keyword evidence="2" id="KW-0560">Oxidoreductase</keyword>
<feature type="binding site" evidence="5">
    <location>
        <position position="314"/>
    </location>
    <ligand>
        <name>glyoxylate</name>
        <dbReference type="ChEBI" id="CHEBI:36655"/>
    </ligand>
</feature>
<dbReference type="GO" id="GO:0016491">
    <property type="term" value="F:oxidoreductase activity"/>
    <property type="evidence" value="ECO:0007669"/>
    <property type="project" value="UniProtKB-KW"/>
</dbReference>
<gene>
    <name evidence="7" type="ORF">FB45DRAFT_422246</name>
</gene>
<evidence type="ECO:0000256" key="3">
    <source>
        <dbReference type="ARBA" id="ARBA00024042"/>
    </source>
</evidence>
<keyword evidence="5" id="KW-0288">FMN</keyword>
<keyword evidence="5" id="KW-0285">Flavoprotein</keyword>
<dbReference type="PROSITE" id="PS51349">
    <property type="entry name" value="FMN_HYDROXY_ACID_DH_2"/>
    <property type="match status" value="1"/>
</dbReference>
<name>A0AAD7C5F5_9AGAR</name>
<organism evidence="7 8">
    <name type="scientific">Roridomyces roridus</name>
    <dbReference type="NCBI Taxonomy" id="1738132"/>
    <lineage>
        <taxon>Eukaryota</taxon>
        <taxon>Fungi</taxon>
        <taxon>Dikarya</taxon>
        <taxon>Basidiomycota</taxon>
        <taxon>Agaricomycotina</taxon>
        <taxon>Agaricomycetes</taxon>
        <taxon>Agaricomycetidae</taxon>
        <taxon>Agaricales</taxon>
        <taxon>Marasmiineae</taxon>
        <taxon>Mycenaceae</taxon>
        <taxon>Roridomyces</taxon>
    </lineage>
</organism>
<dbReference type="InterPro" id="IPR008259">
    <property type="entry name" value="FMN_hydac_DH_AS"/>
</dbReference>
<feature type="binding site" evidence="5">
    <location>
        <begin position="375"/>
        <end position="376"/>
    </location>
    <ligand>
        <name>FMN</name>
        <dbReference type="ChEBI" id="CHEBI:58210"/>
    </ligand>
</feature>
<dbReference type="GO" id="GO:0010181">
    <property type="term" value="F:FMN binding"/>
    <property type="evidence" value="ECO:0007669"/>
    <property type="project" value="InterPro"/>
</dbReference>
<comment type="caution">
    <text evidence="7">The sequence shown here is derived from an EMBL/GenBank/DDBJ whole genome shotgun (WGS) entry which is preliminary data.</text>
</comment>
<dbReference type="AlphaFoldDB" id="A0AAD7C5F5"/>
<accession>A0AAD7C5F5</accession>
<keyword evidence="8" id="KW-1185">Reference proteome</keyword>
<dbReference type="InterPro" id="IPR000262">
    <property type="entry name" value="FMN-dep_DH"/>
</dbReference>
<feature type="binding site" evidence="5">
    <location>
        <position position="193"/>
    </location>
    <ligand>
        <name>glyoxylate</name>
        <dbReference type="ChEBI" id="CHEBI:36655"/>
    </ligand>
</feature>
<dbReference type="PIRSF" id="PIRSF000138">
    <property type="entry name" value="Al-hdrx_acd_dh"/>
    <property type="match status" value="1"/>
</dbReference>
<feature type="binding site" evidence="5">
    <location>
        <position position="290"/>
    </location>
    <ligand>
        <name>FMN</name>
        <dbReference type="ChEBI" id="CHEBI:58210"/>
    </ligand>
</feature>
<proteinExistence type="inferred from homology"/>
<reference evidence="7" key="1">
    <citation type="submission" date="2023-03" db="EMBL/GenBank/DDBJ databases">
        <title>Massive genome expansion in bonnet fungi (Mycena s.s.) driven by repeated elements and novel gene families across ecological guilds.</title>
        <authorList>
            <consortium name="Lawrence Berkeley National Laboratory"/>
            <person name="Harder C.B."/>
            <person name="Miyauchi S."/>
            <person name="Viragh M."/>
            <person name="Kuo A."/>
            <person name="Thoen E."/>
            <person name="Andreopoulos B."/>
            <person name="Lu D."/>
            <person name="Skrede I."/>
            <person name="Drula E."/>
            <person name="Henrissat B."/>
            <person name="Morin E."/>
            <person name="Kohler A."/>
            <person name="Barry K."/>
            <person name="LaButti K."/>
            <person name="Morin E."/>
            <person name="Salamov A."/>
            <person name="Lipzen A."/>
            <person name="Mereny Z."/>
            <person name="Hegedus B."/>
            <person name="Baldrian P."/>
            <person name="Stursova M."/>
            <person name="Weitz H."/>
            <person name="Taylor A."/>
            <person name="Grigoriev I.V."/>
            <person name="Nagy L.G."/>
            <person name="Martin F."/>
            <person name="Kauserud H."/>
        </authorList>
    </citation>
    <scope>NUCLEOTIDE SEQUENCE</scope>
    <source>
        <strain evidence="7">9284</strain>
    </source>
</reference>
<dbReference type="PANTHER" id="PTHR10578">
    <property type="entry name" value="S -2-HYDROXY-ACID OXIDASE-RELATED"/>
    <property type="match status" value="1"/>
</dbReference>